<dbReference type="SUPFAM" id="SSF51735">
    <property type="entry name" value="NAD(P)-binding Rossmann-fold domains"/>
    <property type="match status" value="1"/>
</dbReference>
<dbReference type="InParanoid" id="M0CXY3"/>
<sequence>MKSIVVTEFGSSDVLEARETETPEPDPGEVRIEVAAAGLNFADVMQRRGHYRGGPEPPFVPGMEAAGTVDAVGDDVDREVGDRVVALADGAYAEYVTAPEASLFDVPESMSFAEAAGFPVQFLTAHNCLHNWGDLTAHDRVLVHAAAGGVGTAAVQLADHAGAESFGTASTEEKLELASDLGLDHGVNYEEADFRETVDAETDGEGVDLVLDGVNGETFDRSLDALASFGRIVVYGAASGDVARPETTDLLFENKSVLGFHLGNAIEEGPSRVLGAVSDLQRLLAEGELEVVVGETFPLEDAAEAQEYLETRRSVGKVVLEP</sequence>
<evidence type="ECO:0000313" key="5">
    <source>
        <dbReference type="Proteomes" id="UP000011513"/>
    </source>
</evidence>
<dbReference type="EMBL" id="AOIV01000042">
    <property type="protein sequence ID" value="ELZ26754.1"/>
    <property type="molecule type" value="Genomic_DNA"/>
</dbReference>
<dbReference type="Pfam" id="PF08240">
    <property type="entry name" value="ADH_N"/>
    <property type="match status" value="1"/>
</dbReference>
<name>M0CXY3_HALPD</name>
<dbReference type="eggNOG" id="arCOG01458">
    <property type="taxonomic scope" value="Archaea"/>
</dbReference>
<reference evidence="4 5" key="1">
    <citation type="journal article" date="2014" name="PLoS Genet.">
        <title>Phylogenetically driven sequencing of extremely halophilic archaea reveals strategies for static and dynamic osmo-response.</title>
        <authorList>
            <person name="Becker E.A."/>
            <person name="Seitzer P.M."/>
            <person name="Tritt A."/>
            <person name="Larsen D."/>
            <person name="Krusor M."/>
            <person name="Yao A.I."/>
            <person name="Wu D."/>
            <person name="Madern D."/>
            <person name="Eisen J.A."/>
            <person name="Darling A.E."/>
            <person name="Facciotti M.T."/>
        </authorList>
    </citation>
    <scope>NUCLEOTIDE SEQUENCE [LARGE SCALE GENOMIC DNA]</scope>
    <source>
        <strain evidence="4 5">JCM 14848</strain>
    </source>
</reference>
<dbReference type="PATRIC" id="fig|1227487.5.peg.3771"/>
<dbReference type="Proteomes" id="UP000011513">
    <property type="component" value="Unassembled WGS sequence"/>
</dbReference>
<dbReference type="PANTHER" id="PTHR48106">
    <property type="entry name" value="QUINONE OXIDOREDUCTASE PIG3-RELATED"/>
    <property type="match status" value="1"/>
</dbReference>
<evidence type="ECO:0000313" key="4">
    <source>
        <dbReference type="EMBL" id="ELZ26754.1"/>
    </source>
</evidence>
<feature type="domain" description="Enoyl reductase (ER)" evidence="3">
    <location>
        <begin position="10"/>
        <end position="320"/>
    </location>
</feature>
<dbReference type="GO" id="GO:0070402">
    <property type="term" value="F:NADPH binding"/>
    <property type="evidence" value="ECO:0007669"/>
    <property type="project" value="TreeGrafter"/>
</dbReference>
<comment type="caution">
    <text evidence="4">The sequence shown here is derived from an EMBL/GenBank/DDBJ whole genome shotgun (WGS) entry which is preliminary data.</text>
</comment>
<evidence type="ECO:0000256" key="2">
    <source>
        <dbReference type="ARBA" id="ARBA00023002"/>
    </source>
</evidence>
<keyword evidence="1" id="KW-0521">NADP</keyword>
<keyword evidence="5" id="KW-1185">Reference proteome</keyword>
<dbReference type="Pfam" id="PF00107">
    <property type="entry name" value="ADH_zinc_N"/>
    <property type="match status" value="1"/>
</dbReference>
<dbReference type="GO" id="GO:0035925">
    <property type="term" value="F:mRNA 3'-UTR AU-rich region binding"/>
    <property type="evidence" value="ECO:0007669"/>
    <property type="project" value="TreeGrafter"/>
</dbReference>
<dbReference type="SMART" id="SM00829">
    <property type="entry name" value="PKS_ER"/>
    <property type="match status" value="1"/>
</dbReference>
<dbReference type="Gene3D" id="3.90.180.10">
    <property type="entry name" value="Medium-chain alcohol dehydrogenases, catalytic domain"/>
    <property type="match status" value="1"/>
</dbReference>
<dbReference type="OrthoDB" id="8709at2157"/>
<proteinExistence type="predicted"/>
<dbReference type="InterPro" id="IPR036291">
    <property type="entry name" value="NAD(P)-bd_dom_sf"/>
</dbReference>
<dbReference type="InterPro" id="IPR011032">
    <property type="entry name" value="GroES-like_sf"/>
</dbReference>
<protein>
    <submittedName>
        <fullName evidence="4">Zn-dependent oxidoreductase, NADph:quinone reductase</fullName>
    </submittedName>
</protein>
<keyword evidence="2" id="KW-0560">Oxidoreductase</keyword>
<dbReference type="PANTHER" id="PTHR48106:SF13">
    <property type="entry name" value="QUINONE OXIDOREDUCTASE-RELATED"/>
    <property type="match status" value="1"/>
</dbReference>
<dbReference type="AlphaFoldDB" id="M0CXY3"/>
<dbReference type="InterPro" id="IPR013154">
    <property type="entry name" value="ADH-like_N"/>
</dbReference>
<organism evidence="4 5">
    <name type="scientific">Halogeometricum pallidum JCM 14848</name>
    <dbReference type="NCBI Taxonomy" id="1227487"/>
    <lineage>
        <taxon>Archaea</taxon>
        <taxon>Methanobacteriati</taxon>
        <taxon>Methanobacteriota</taxon>
        <taxon>Stenosarchaea group</taxon>
        <taxon>Halobacteria</taxon>
        <taxon>Halobacteriales</taxon>
        <taxon>Haloferacaceae</taxon>
        <taxon>Halogeometricum</taxon>
    </lineage>
</organism>
<dbReference type="Gene3D" id="3.40.50.720">
    <property type="entry name" value="NAD(P)-binding Rossmann-like Domain"/>
    <property type="match status" value="1"/>
</dbReference>
<dbReference type="InterPro" id="IPR013149">
    <property type="entry name" value="ADH-like_C"/>
</dbReference>
<dbReference type="SUPFAM" id="SSF50129">
    <property type="entry name" value="GroES-like"/>
    <property type="match status" value="1"/>
</dbReference>
<dbReference type="InterPro" id="IPR020843">
    <property type="entry name" value="ER"/>
</dbReference>
<dbReference type="GO" id="GO:0003960">
    <property type="term" value="F:quinone reductase (NADPH) activity"/>
    <property type="evidence" value="ECO:0007669"/>
    <property type="project" value="TreeGrafter"/>
</dbReference>
<accession>M0CXY3</accession>
<gene>
    <name evidence="4" type="ORF">C474_18975</name>
</gene>
<dbReference type="GO" id="GO:0005829">
    <property type="term" value="C:cytosol"/>
    <property type="evidence" value="ECO:0007669"/>
    <property type="project" value="TreeGrafter"/>
</dbReference>
<dbReference type="GO" id="GO:0044281">
    <property type="term" value="P:small molecule metabolic process"/>
    <property type="evidence" value="ECO:0007669"/>
    <property type="project" value="UniProtKB-ARBA"/>
</dbReference>
<dbReference type="RefSeq" id="WP_008389580.1">
    <property type="nucleotide sequence ID" value="NZ_AOIV01000042.1"/>
</dbReference>
<evidence type="ECO:0000259" key="3">
    <source>
        <dbReference type="SMART" id="SM00829"/>
    </source>
</evidence>
<evidence type="ECO:0000256" key="1">
    <source>
        <dbReference type="ARBA" id="ARBA00022857"/>
    </source>
</evidence>
<dbReference type="CDD" id="cd08241">
    <property type="entry name" value="QOR1"/>
    <property type="match status" value="1"/>
</dbReference>
<dbReference type="GO" id="GO:0016616">
    <property type="term" value="F:oxidoreductase activity, acting on the CH-OH group of donors, NAD or NADP as acceptor"/>
    <property type="evidence" value="ECO:0007669"/>
    <property type="project" value="UniProtKB-ARBA"/>
</dbReference>